<protein>
    <submittedName>
        <fullName evidence="2">Uncharacterized protein</fullName>
    </submittedName>
</protein>
<dbReference type="EMBL" id="JWIN03000025">
    <property type="protein sequence ID" value="KAB1257799.1"/>
    <property type="molecule type" value="Genomic_DNA"/>
</dbReference>
<dbReference type="Proteomes" id="UP000299084">
    <property type="component" value="Unassembled WGS sequence"/>
</dbReference>
<evidence type="ECO:0000313" key="3">
    <source>
        <dbReference type="Proteomes" id="UP000299084"/>
    </source>
</evidence>
<evidence type="ECO:0000313" key="2">
    <source>
        <dbReference type="EMBL" id="KAB1257799.1"/>
    </source>
</evidence>
<feature type="compositionally biased region" description="Low complexity" evidence="1">
    <location>
        <begin position="335"/>
        <end position="347"/>
    </location>
</feature>
<keyword evidence="3" id="KW-1185">Reference proteome</keyword>
<evidence type="ECO:0000256" key="1">
    <source>
        <dbReference type="SAM" id="MobiDB-lite"/>
    </source>
</evidence>
<feature type="compositionally biased region" description="Basic and acidic residues" evidence="1">
    <location>
        <begin position="977"/>
        <end position="991"/>
    </location>
</feature>
<feature type="region of interest" description="Disordered" evidence="1">
    <location>
        <begin position="1096"/>
        <end position="1116"/>
    </location>
</feature>
<accession>A0A5N4CFR7</accession>
<gene>
    <name evidence="2" type="ORF">Cadr_000022967</name>
</gene>
<feature type="compositionally biased region" description="Polar residues" evidence="1">
    <location>
        <begin position="313"/>
        <end position="332"/>
    </location>
</feature>
<organism evidence="2 3">
    <name type="scientific">Camelus dromedarius</name>
    <name type="common">Dromedary</name>
    <name type="synonym">Arabian camel</name>
    <dbReference type="NCBI Taxonomy" id="9838"/>
    <lineage>
        <taxon>Eukaryota</taxon>
        <taxon>Metazoa</taxon>
        <taxon>Chordata</taxon>
        <taxon>Craniata</taxon>
        <taxon>Vertebrata</taxon>
        <taxon>Euteleostomi</taxon>
        <taxon>Mammalia</taxon>
        <taxon>Eutheria</taxon>
        <taxon>Laurasiatheria</taxon>
        <taxon>Artiodactyla</taxon>
        <taxon>Tylopoda</taxon>
        <taxon>Camelidae</taxon>
        <taxon>Camelus</taxon>
    </lineage>
</organism>
<feature type="region of interest" description="Disordered" evidence="1">
    <location>
        <begin position="879"/>
        <end position="899"/>
    </location>
</feature>
<feature type="region of interest" description="Disordered" evidence="1">
    <location>
        <begin position="451"/>
        <end position="471"/>
    </location>
</feature>
<name>A0A5N4CFR7_CAMDR</name>
<sequence length="1204" mass="130122">MNTRPEHPTNIPGTPRTPCPCKQVHTCTREAHVQSANRPLRKAEAERGARVAGRDTLAPLTDVCHLLGLQRAVGWGARRQIVPGRWGHSFTEKGFSLFLLQGFRPKENSDGEESAVLSRWRLAPQEEPHPHPPQISPQAGGGGVSPGMWKLPGREAGGLFQAHTWTWTAHSPLQAQLAGPAPPQPQLDFFTRQANKLPQHRERPLSVICSQGLSTKPSTWQALSEGPERGRWTELVIILDPACHLPRQQSLASSCVLVLVGARNTPLAGATWFSLLLLQLGHGTLQPKGAREHQMQARSQEAQNPAGMRCSPCTGSNTSPTVNPRGTSQVHRPSQDSSHSHCASSSQKRYHEFGPHERFEQHLAHGRHSANSRRLLPSITAPTGLQGPGDRRGHALADLCLPGEMSSSVQRALGESLSRSFMAPPHASFFEGLLWPARPLGFSSYQVGPMQGRNGSSKMSLEQASPGGQDSPFKGTMQTLPSPTPVHACVAGLASHPELSAPVTLPSEPQSQQEFRNWAAALRGPITPAPLTQVRPQPCLPTPSPRPCSELDGPTLFCSALPSMKGRLPALLQEEWLWGLPQKHMWHNSKLASNLRRKHCTMVRSACLLPMGPASSPAPVAPVLTPLRHPSGPLAPSWSHNLPEGQASCRLITPKMLPTLPGPAKTEAPHAASCPEGLWSPHRGHPQPLQAAIKATSTSEAPQALPLVPAREILSLSVAYKHLHVVEGTPGPTCPHPAHSRLAPFPTRDHPSPVPGQPLLGTIAGAGGDLPEQPALLLDAECQDPIRGLLQLQPQVHLGLQQVAKHHARALLHPARVGRWAAPQHLLRPTHHHLTVPLQLVAEKLEESQLSASLDNTEPSSDSDAPRPLLQLRRLQQQGALPNGTSVPEHPGARPRRGAGSAGLVLWGLEEASRGAQRGRSLRHPLLLCSVSATQNLPGHHLLTEGQIKRLFCGAEGVDFTIQEEGRRPWGTSKRRGTTEEGDTWHHKEPSLDGSGQVELPPALRQYQTETCGVGGIGNSWEEKLPSGTRVQGAWEGQYTGWGEGHTDSLPVTVFKAWWLKNWGYHTWSQGLQGGRGRIREALSMVGKGFWGAETQGTIGRGRGHQLSPELGNRTRGACTGLRTGFEQGQRECSRERPGGCSPRRLQDRLWLVRISTSQPFEAESQAGQAEGPRTGLAARGTASTWVPTYAQTTAAPLGLGSFS</sequence>
<feature type="region of interest" description="Disordered" evidence="1">
    <location>
        <begin position="968"/>
        <end position="997"/>
    </location>
</feature>
<proteinExistence type="predicted"/>
<feature type="region of interest" description="Disordered" evidence="1">
    <location>
        <begin position="289"/>
        <end position="351"/>
    </location>
</feature>
<comment type="caution">
    <text evidence="2">The sequence shown here is derived from an EMBL/GenBank/DDBJ whole genome shotgun (WGS) entry which is preliminary data.</text>
</comment>
<feature type="compositionally biased region" description="Polar residues" evidence="1">
    <location>
        <begin position="453"/>
        <end position="468"/>
    </location>
</feature>
<reference evidence="2 3" key="1">
    <citation type="journal article" date="2019" name="Mol. Ecol. Resour.">
        <title>Improving Illumina assemblies with Hi-C and long reads: an example with the North African dromedary.</title>
        <authorList>
            <person name="Elbers J.P."/>
            <person name="Rogers M.F."/>
            <person name="Perelman P.L."/>
            <person name="Proskuryakova A.A."/>
            <person name="Serdyukova N.A."/>
            <person name="Johnson W.E."/>
            <person name="Horin P."/>
            <person name="Corander J."/>
            <person name="Murphy D."/>
            <person name="Burger P.A."/>
        </authorList>
    </citation>
    <scope>NUCLEOTIDE SEQUENCE [LARGE SCALE GENOMIC DNA]</scope>
    <source>
        <strain evidence="2">Drom800</strain>
        <tissue evidence="2">Blood</tissue>
    </source>
</reference>
<feature type="region of interest" description="Disordered" evidence="1">
    <location>
        <begin position="125"/>
        <end position="151"/>
    </location>
</feature>
<dbReference type="AlphaFoldDB" id="A0A5N4CFR7"/>